<protein>
    <submittedName>
        <fullName evidence="1">Uncharacterized protein</fullName>
    </submittedName>
</protein>
<dbReference type="AlphaFoldDB" id="A0A182TN26"/>
<dbReference type="EnsemblMetazoa" id="AMEC005304-RA">
    <property type="protein sequence ID" value="AMEC005304-PA"/>
    <property type="gene ID" value="AMEC005304"/>
</dbReference>
<evidence type="ECO:0000313" key="1">
    <source>
        <dbReference type="EnsemblMetazoa" id="AMEC005304-PA"/>
    </source>
</evidence>
<evidence type="ECO:0000313" key="2">
    <source>
        <dbReference type="Proteomes" id="UP000075902"/>
    </source>
</evidence>
<dbReference type="VEuPathDB" id="VectorBase:AMEC005304"/>
<name>A0A182TN26_9DIPT</name>
<dbReference type="Proteomes" id="UP000075902">
    <property type="component" value="Unassembled WGS sequence"/>
</dbReference>
<keyword evidence="2" id="KW-1185">Reference proteome</keyword>
<proteinExistence type="predicted"/>
<reference evidence="1" key="2">
    <citation type="submission" date="2020-05" db="UniProtKB">
        <authorList>
            <consortium name="EnsemblMetazoa"/>
        </authorList>
    </citation>
    <scope>IDENTIFICATION</scope>
    <source>
        <strain evidence="1">CM1001059</strain>
    </source>
</reference>
<accession>A0A182TN26</accession>
<reference evidence="2" key="1">
    <citation type="submission" date="2014-01" db="EMBL/GenBank/DDBJ databases">
        <title>The Genome Sequence of Anopheles melas CM1001059_A (V2).</title>
        <authorList>
            <consortium name="The Broad Institute Genomics Platform"/>
            <person name="Neafsey D.E."/>
            <person name="Besansky N."/>
            <person name="Howell P."/>
            <person name="Walton C."/>
            <person name="Young S.K."/>
            <person name="Zeng Q."/>
            <person name="Gargeya S."/>
            <person name="Fitzgerald M."/>
            <person name="Haas B."/>
            <person name="Abouelleil A."/>
            <person name="Allen A.W."/>
            <person name="Alvarado L."/>
            <person name="Arachchi H.M."/>
            <person name="Berlin A.M."/>
            <person name="Chapman S.B."/>
            <person name="Gainer-Dewar J."/>
            <person name="Goldberg J."/>
            <person name="Griggs A."/>
            <person name="Gujja S."/>
            <person name="Hansen M."/>
            <person name="Howarth C."/>
            <person name="Imamovic A."/>
            <person name="Ireland A."/>
            <person name="Larimer J."/>
            <person name="McCowan C."/>
            <person name="Murphy C."/>
            <person name="Pearson M."/>
            <person name="Poon T.W."/>
            <person name="Priest M."/>
            <person name="Roberts A."/>
            <person name="Saif S."/>
            <person name="Shea T."/>
            <person name="Sisk P."/>
            <person name="Sykes S."/>
            <person name="Wortman J."/>
            <person name="Nusbaum C."/>
            <person name="Birren B."/>
        </authorList>
    </citation>
    <scope>NUCLEOTIDE SEQUENCE [LARGE SCALE GENOMIC DNA]</scope>
    <source>
        <strain evidence="2">CM1001059</strain>
    </source>
</reference>
<organism evidence="1 2">
    <name type="scientific">Anopheles melas</name>
    <dbReference type="NCBI Taxonomy" id="34690"/>
    <lineage>
        <taxon>Eukaryota</taxon>
        <taxon>Metazoa</taxon>
        <taxon>Ecdysozoa</taxon>
        <taxon>Arthropoda</taxon>
        <taxon>Hexapoda</taxon>
        <taxon>Insecta</taxon>
        <taxon>Pterygota</taxon>
        <taxon>Neoptera</taxon>
        <taxon>Endopterygota</taxon>
        <taxon>Diptera</taxon>
        <taxon>Nematocera</taxon>
        <taxon>Culicoidea</taxon>
        <taxon>Culicidae</taxon>
        <taxon>Anophelinae</taxon>
        <taxon>Anopheles</taxon>
    </lineage>
</organism>
<sequence>MSYRTGLPENHRRRHCNRSSRSQRLPYTYIHCTCLVSGEPRPDFALDSTLIGTVRVSGAIDDTQLVVADINANLYINLNSTYPGLSELLELTQEVGETASRLLYNVLTPLESLAPSRDSQDVQLFDDVLKNITTLQTFISVRLVAISTEIEMKLNGFLPSKLEDVFGRVVLGLQELGQALETLKSAVTAVLSGSSEEECPPKSVRPKLVYRVLYAVRTLRAYLPAVTYTLTTVVENIALADRFIVRLSEETRQVQDPNQYVDLVRATTGMVSRAVSTSIATVTAEYGRVSAKLPQFANLTTLMAFGQVGQLMNSFNAVLMQLGTIDASFDASLADIAEKLRLALQPDESTPMVDNAEVVATLVTTLTSSSPYGRFCFYKYSELLLGLTDTGLLGVEGCISRETMRLHQLSYALQEQVKLLLFDLEDLPTELGECNLLPNANRRAACVTTVVGFYTSVAISFQTKFNNLYSTGSAEADASKARLAACVKVLQFKLVDGSSTDLNAQIRKCSMVGPVPEQ</sequence>